<comment type="caution">
    <text evidence="2">The sequence shown here is derived from an EMBL/GenBank/DDBJ whole genome shotgun (WGS) entry which is preliminary data.</text>
</comment>
<dbReference type="EMBL" id="CASHTH010003732">
    <property type="protein sequence ID" value="CAI8048541.1"/>
    <property type="molecule type" value="Genomic_DNA"/>
</dbReference>
<evidence type="ECO:0000313" key="3">
    <source>
        <dbReference type="Proteomes" id="UP001174909"/>
    </source>
</evidence>
<feature type="non-terminal residue" evidence="2">
    <location>
        <position position="63"/>
    </location>
</feature>
<evidence type="ECO:0000313" key="2">
    <source>
        <dbReference type="EMBL" id="CAI8048541.1"/>
    </source>
</evidence>
<dbReference type="Proteomes" id="UP001174909">
    <property type="component" value="Unassembled WGS sequence"/>
</dbReference>
<accession>A0AA35TJ64</accession>
<sequence length="63" mass="7087">MCMLCEIAYERLLAWRTEVKLKGVAGIVTGLIPSIALSAASWYIKKRLEKEVSGTHYQTISQM</sequence>
<keyword evidence="1" id="KW-1133">Transmembrane helix</keyword>
<dbReference type="AlphaFoldDB" id="A0AA35TJ64"/>
<evidence type="ECO:0000256" key="1">
    <source>
        <dbReference type="SAM" id="Phobius"/>
    </source>
</evidence>
<reference evidence="2" key="1">
    <citation type="submission" date="2023-03" db="EMBL/GenBank/DDBJ databases">
        <authorList>
            <person name="Steffen K."/>
            <person name="Cardenas P."/>
        </authorList>
    </citation>
    <scope>NUCLEOTIDE SEQUENCE</scope>
</reference>
<proteinExistence type="predicted"/>
<organism evidence="2 3">
    <name type="scientific">Geodia barretti</name>
    <name type="common">Barrett's horny sponge</name>
    <dbReference type="NCBI Taxonomy" id="519541"/>
    <lineage>
        <taxon>Eukaryota</taxon>
        <taxon>Metazoa</taxon>
        <taxon>Porifera</taxon>
        <taxon>Demospongiae</taxon>
        <taxon>Heteroscleromorpha</taxon>
        <taxon>Tetractinellida</taxon>
        <taxon>Astrophorina</taxon>
        <taxon>Geodiidae</taxon>
        <taxon>Geodia</taxon>
    </lineage>
</organism>
<keyword evidence="1" id="KW-0812">Transmembrane</keyword>
<gene>
    <name evidence="2" type="ORF">GBAR_LOCUS26762</name>
</gene>
<name>A0AA35TJ64_GEOBA</name>
<keyword evidence="3" id="KW-1185">Reference proteome</keyword>
<keyword evidence="1" id="KW-0472">Membrane</keyword>
<protein>
    <submittedName>
        <fullName evidence="2">Uncharacterized protein</fullName>
    </submittedName>
</protein>
<feature type="transmembrane region" description="Helical" evidence="1">
    <location>
        <begin position="23"/>
        <end position="44"/>
    </location>
</feature>